<keyword evidence="1" id="KW-1133">Transmembrane helix</keyword>
<protein>
    <submittedName>
        <fullName evidence="2">Uncharacterized protein</fullName>
    </submittedName>
</protein>
<feature type="transmembrane region" description="Helical" evidence="1">
    <location>
        <begin position="119"/>
        <end position="145"/>
    </location>
</feature>
<evidence type="ECO:0000256" key="1">
    <source>
        <dbReference type="SAM" id="Phobius"/>
    </source>
</evidence>
<name>A0A812BQP0_ACAPH</name>
<feature type="transmembrane region" description="Helical" evidence="1">
    <location>
        <begin position="223"/>
        <end position="243"/>
    </location>
</feature>
<dbReference type="Proteomes" id="UP000597762">
    <property type="component" value="Unassembled WGS sequence"/>
</dbReference>
<comment type="caution">
    <text evidence="2">The sequence shown here is derived from an EMBL/GenBank/DDBJ whole genome shotgun (WGS) entry which is preliminary data.</text>
</comment>
<evidence type="ECO:0000313" key="2">
    <source>
        <dbReference type="EMBL" id="CAE1235686.1"/>
    </source>
</evidence>
<sequence>MVAMVAPPQGTPFDDQWAQLVSRPMMIASQDDSHSNYLKHLYLLHRSFHFSFSSFSFGVFFLPLNFLRLPFFLSLFSFFSLSLSIIFQTLNFLCFHFSITSVSIFPTFPVSHLSSSLSFFYFIPFSFRSQFFLSFLLLSPLYLIFSLSLSLPSFCLSHSYFCIPFFSLLLFIFHSLDFYSPFNLSLSFNIISSFLLILIQLSLSLSLFLLFSSSFVIPYSLPFHFVFIPSSHSFIIILINHFYSPFTLSLSLSLSFLSPQIVITGFFPRCPFLFSSSSFFNFSHNANHSSFFLIYKFFLKPHLRDVWRLLLIRTADH</sequence>
<keyword evidence="1" id="KW-0812">Transmembrane</keyword>
<organism evidence="2 3">
    <name type="scientific">Acanthosepion pharaonis</name>
    <name type="common">Pharaoh cuttlefish</name>
    <name type="synonym">Sepia pharaonis</name>
    <dbReference type="NCBI Taxonomy" id="158019"/>
    <lineage>
        <taxon>Eukaryota</taxon>
        <taxon>Metazoa</taxon>
        <taxon>Spiralia</taxon>
        <taxon>Lophotrochozoa</taxon>
        <taxon>Mollusca</taxon>
        <taxon>Cephalopoda</taxon>
        <taxon>Coleoidea</taxon>
        <taxon>Decapodiformes</taxon>
        <taxon>Sepiida</taxon>
        <taxon>Sepiina</taxon>
        <taxon>Sepiidae</taxon>
        <taxon>Acanthosepion</taxon>
    </lineage>
</organism>
<dbReference type="AlphaFoldDB" id="A0A812BQP0"/>
<reference evidence="2" key="1">
    <citation type="submission" date="2021-01" db="EMBL/GenBank/DDBJ databases">
        <authorList>
            <person name="Li R."/>
            <person name="Bekaert M."/>
        </authorList>
    </citation>
    <scope>NUCLEOTIDE SEQUENCE</scope>
    <source>
        <strain evidence="2">Farmed</strain>
    </source>
</reference>
<feature type="transmembrane region" description="Helical" evidence="1">
    <location>
        <begin position="188"/>
        <end position="211"/>
    </location>
</feature>
<proteinExistence type="predicted"/>
<gene>
    <name evidence="2" type="ORF">SPHA_19893</name>
</gene>
<dbReference type="EMBL" id="CAHIKZ030000724">
    <property type="protein sequence ID" value="CAE1235686.1"/>
    <property type="molecule type" value="Genomic_DNA"/>
</dbReference>
<evidence type="ECO:0000313" key="3">
    <source>
        <dbReference type="Proteomes" id="UP000597762"/>
    </source>
</evidence>
<accession>A0A812BQP0</accession>
<keyword evidence="3" id="KW-1185">Reference proteome</keyword>
<feature type="transmembrane region" description="Helical" evidence="1">
    <location>
        <begin position="157"/>
        <end position="176"/>
    </location>
</feature>
<keyword evidence="1" id="KW-0472">Membrane</keyword>